<evidence type="ECO:0000313" key="2">
    <source>
        <dbReference type="EMBL" id="QDT16321.1"/>
    </source>
</evidence>
<keyword evidence="3" id="KW-1185">Reference proteome</keyword>
<keyword evidence="1" id="KW-0812">Transmembrane</keyword>
<dbReference type="KEGG" id="acaf:CA12_24220"/>
<keyword evidence="1" id="KW-1133">Transmembrane helix</keyword>
<name>A0A517PAC5_9PLAN</name>
<organism evidence="2 3">
    <name type="scientific">Alienimonas californiensis</name>
    <dbReference type="NCBI Taxonomy" id="2527989"/>
    <lineage>
        <taxon>Bacteria</taxon>
        <taxon>Pseudomonadati</taxon>
        <taxon>Planctomycetota</taxon>
        <taxon>Planctomycetia</taxon>
        <taxon>Planctomycetales</taxon>
        <taxon>Planctomycetaceae</taxon>
        <taxon>Alienimonas</taxon>
    </lineage>
</organism>
<accession>A0A517PAC5</accession>
<keyword evidence="1" id="KW-0472">Membrane</keyword>
<reference evidence="2 3" key="1">
    <citation type="submission" date="2019-02" db="EMBL/GenBank/DDBJ databases">
        <title>Deep-cultivation of Planctomycetes and their phenomic and genomic characterization uncovers novel biology.</title>
        <authorList>
            <person name="Wiegand S."/>
            <person name="Jogler M."/>
            <person name="Boedeker C."/>
            <person name="Pinto D."/>
            <person name="Vollmers J."/>
            <person name="Rivas-Marin E."/>
            <person name="Kohn T."/>
            <person name="Peeters S.H."/>
            <person name="Heuer A."/>
            <person name="Rast P."/>
            <person name="Oberbeckmann S."/>
            <person name="Bunk B."/>
            <person name="Jeske O."/>
            <person name="Meyerdierks A."/>
            <person name="Storesund J.E."/>
            <person name="Kallscheuer N."/>
            <person name="Luecker S."/>
            <person name="Lage O.M."/>
            <person name="Pohl T."/>
            <person name="Merkel B.J."/>
            <person name="Hornburger P."/>
            <person name="Mueller R.-W."/>
            <person name="Bruemmer F."/>
            <person name="Labrenz M."/>
            <person name="Spormann A.M."/>
            <person name="Op den Camp H."/>
            <person name="Overmann J."/>
            <person name="Amann R."/>
            <person name="Jetten M.S.M."/>
            <person name="Mascher T."/>
            <person name="Medema M.H."/>
            <person name="Devos D.P."/>
            <person name="Kaster A.-K."/>
            <person name="Ovreas L."/>
            <person name="Rohde M."/>
            <person name="Galperin M.Y."/>
            <person name="Jogler C."/>
        </authorList>
    </citation>
    <scope>NUCLEOTIDE SEQUENCE [LARGE SCALE GENOMIC DNA]</scope>
    <source>
        <strain evidence="2 3">CA12</strain>
    </source>
</reference>
<evidence type="ECO:0000313" key="3">
    <source>
        <dbReference type="Proteomes" id="UP000318741"/>
    </source>
</evidence>
<dbReference type="RefSeq" id="WP_145359160.1">
    <property type="nucleotide sequence ID" value="NZ_CP036265.1"/>
</dbReference>
<feature type="transmembrane region" description="Helical" evidence="1">
    <location>
        <begin position="6"/>
        <end position="27"/>
    </location>
</feature>
<evidence type="ECO:0000256" key="1">
    <source>
        <dbReference type="SAM" id="Phobius"/>
    </source>
</evidence>
<proteinExistence type="predicted"/>
<gene>
    <name evidence="2" type="ORF">CA12_24220</name>
</gene>
<dbReference type="Proteomes" id="UP000318741">
    <property type="component" value="Chromosome"/>
</dbReference>
<sequence length="73" mass="7895">MNPPLGWEFALLALAILAWGLFMLVTGRYLGPRTGTVRLRRGTTVPPLYARTMGAVVAAFGAYLSLFALGLVR</sequence>
<dbReference type="AlphaFoldDB" id="A0A517PAC5"/>
<protein>
    <submittedName>
        <fullName evidence="2">Uncharacterized protein</fullName>
    </submittedName>
</protein>
<feature type="transmembrane region" description="Helical" evidence="1">
    <location>
        <begin position="48"/>
        <end position="72"/>
    </location>
</feature>
<dbReference type="EMBL" id="CP036265">
    <property type="protein sequence ID" value="QDT16321.1"/>
    <property type="molecule type" value="Genomic_DNA"/>
</dbReference>